<keyword evidence="2" id="KW-1185">Reference proteome</keyword>
<dbReference type="Proteomes" id="UP001160148">
    <property type="component" value="Unassembled WGS sequence"/>
</dbReference>
<evidence type="ECO:0000313" key="1">
    <source>
        <dbReference type="EMBL" id="CAI6356326.1"/>
    </source>
</evidence>
<accession>A0AAV0WKH9</accession>
<protein>
    <submittedName>
        <fullName evidence="1">Uncharacterized protein</fullName>
    </submittedName>
</protein>
<proteinExistence type="predicted"/>
<sequence length="83" mass="9912">MCFAYWLRKEKRNNYITYCDVDHEDIEARNIIHGAWRTETTVLENLCRQGSNHPLISEVQKRGTIKDYFNNEGAVPWQENMIH</sequence>
<comment type="caution">
    <text evidence="1">The sequence shown here is derived from an EMBL/GenBank/DDBJ whole genome shotgun (WGS) entry which is preliminary data.</text>
</comment>
<dbReference type="EMBL" id="CARXXK010000002">
    <property type="protein sequence ID" value="CAI6356326.1"/>
    <property type="molecule type" value="Genomic_DNA"/>
</dbReference>
<evidence type="ECO:0000313" key="2">
    <source>
        <dbReference type="Proteomes" id="UP001160148"/>
    </source>
</evidence>
<gene>
    <name evidence="1" type="ORF">MEUPH1_LOCUS12069</name>
</gene>
<reference evidence="1 2" key="1">
    <citation type="submission" date="2023-01" db="EMBL/GenBank/DDBJ databases">
        <authorList>
            <person name="Whitehead M."/>
        </authorList>
    </citation>
    <scope>NUCLEOTIDE SEQUENCE [LARGE SCALE GENOMIC DNA]</scope>
</reference>
<name>A0AAV0WKH9_9HEMI</name>
<dbReference type="AlphaFoldDB" id="A0AAV0WKH9"/>
<organism evidence="1 2">
    <name type="scientific">Macrosiphum euphorbiae</name>
    <name type="common">potato aphid</name>
    <dbReference type="NCBI Taxonomy" id="13131"/>
    <lineage>
        <taxon>Eukaryota</taxon>
        <taxon>Metazoa</taxon>
        <taxon>Ecdysozoa</taxon>
        <taxon>Arthropoda</taxon>
        <taxon>Hexapoda</taxon>
        <taxon>Insecta</taxon>
        <taxon>Pterygota</taxon>
        <taxon>Neoptera</taxon>
        <taxon>Paraneoptera</taxon>
        <taxon>Hemiptera</taxon>
        <taxon>Sternorrhyncha</taxon>
        <taxon>Aphidomorpha</taxon>
        <taxon>Aphidoidea</taxon>
        <taxon>Aphididae</taxon>
        <taxon>Macrosiphini</taxon>
        <taxon>Macrosiphum</taxon>
    </lineage>
</organism>